<keyword evidence="2" id="KW-1185">Reference proteome</keyword>
<accession>A0A4R4DV50</accession>
<dbReference type="PANTHER" id="PTHR34235">
    <property type="entry name" value="SLR1203 PROTEIN-RELATED"/>
    <property type="match status" value="1"/>
</dbReference>
<dbReference type="EMBL" id="SKBM01000002">
    <property type="protein sequence ID" value="TCZ66163.1"/>
    <property type="molecule type" value="Genomic_DNA"/>
</dbReference>
<gene>
    <name evidence="1" type="ORF">EXY23_03560</name>
</gene>
<evidence type="ECO:0000313" key="1">
    <source>
        <dbReference type="EMBL" id="TCZ66163.1"/>
    </source>
</evidence>
<dbReference type="InterPro" id="IPR002636">
    <property type="entry name" value="DUF29"/>
</dbReference>
<dbReference type="PANTHER" id="PTHR34235:SF3">
    <property type="entry name" value="SLR1203 PROTEIN"/>
    <property type="match status" value="1"/>
</dbReference>
<organism evidence="1 2">
    <name type="scientific">Roseicella aquatilis</name>
    <dbReference type="NCBI Taxonomy" id="2527868"/>
    <lineage>
        <taxon>Bacteria</taxon>
        <taxon>Pseudomonadati</taxon>
        <taxon>Pseudomonadota</taxon>
        <taxon>Alphaproteobacteria</taxon>
        <taxon>Acetobacterales</taxon>
        <taxon>Roseomonadaceae</taxon>
        <taxon>Roseicella</taxon>
    </lineage>
</organism>
<proteinExistence type="predicted"/>
<dbReference type="Pfam" id="PF01724">
    <property type="entry name" value="DUF29"/>
    <property type="match status" value="1"/>
</dbReference>
<dbReference type="RefSeq" id="WP_132284599.1">
    <property type="nucleotide sequence ID" value="NZ_SKBM01000002.1"/>
</dbReference>
<evidence type="ECO:0000313" key="2">
    <source>
        <dbReference type="Proteomes" id="UP000295023"/>
    </source>
</evidence>
<reference evidence="1 2" key="1">
    <citation type="submission" date="2019-03" db="EMBL/GenBank/DDBJ databases">
        <title>Paracraurococcus aquatilis NE82 genome sequence.</title>
        <authorList>
            <person name="Zhao Y."/>
            <person name="Du Z."/>
        </authorList>
    </citation>
    <scope>NUCLEOTIDE SEQUENCE [LARGE SCALE GENOMIC DNA]</scope>
    <source>
        <strain evidence="1 2">NE82</strain>
    </source>
</reference>
<dbReference type="OrthoDB" id="425753at2"/>
<protein>
    <submittedName>
        <fullName evidence="1">DUF29 domain-containing protein</fullName>
    </submittedName>
</protein>
<name>A0A4R4DV50_9PROT</name>
<dbReference type="AlphaFoldDB" id="A0A4R4DV50"/>
<dbReference type="Proteomes" id="UP000295023">
    <property type="component" value="Unassembled WGS sequence"/>
</dbReference>
<comment type="caution">
    <text evidence="1">The sequence shown here is derived from an EMBL/GenBank/DDBJ whole genome shotgun (WGS) entry which is preliminary data.</text>
</comment>
<sequence>MPDDLYRTDIVAWSRLQADRLRRHVAGERVNDLDWEHVIEEIEDLGSSEIAQVRSLLIQAMVHALKIARWPGSTAVNHWIGEAVNFLQQAQDRYRRSMAQELSVADCLAKARRAVLAMPSDSPAQPIPDRTDLTLDALMDEAADLRSLIDALGRGPA</sequence>
<dbReference type="Gene3D" id="1.20.1220.20">
    <property type="entry name" value="Uncharcterised protein PF01724"/>
    <property type="match status" value="1"/>
</dbReference>